<feature type="transmembrane region" description="Helical" evidence="6">
    <location>
        <begin position="436"/>
        <end position="457"/>
    </location>
</feature>
<dbReference type="GO" id="GO:0022857">
    <property type="term" value="F:transmembrane transporter activity"/>
    <property type="evidence" value="ECO:0007669"/>
    <property type="project" value="InterPro"/>
</dbReference>
<feature type="region of interest" description="Disordered" evidence="5">
    <location>
        <begin position="1"/>
        <end position="31"/>
    </location>
</feature>
<feature type="transmembrane region" description="Helical" evidence="6">
    <location>
        <begin position="255"/>
        <end position="276"/>
    </location>
</feature>
<protein>
    <submittedName>
        <fullName evidence="8">MFS transporter</fullName>
    </submittedName>
</protein>
<evidence type="ECO:0000256" key="3">
    <source>
        <dbReference type="ARBA" id="ARBA00022989"/>
    </source>
</evidence>
<dbReference type="AlphaFoldDB" id="A0A9X5HE01"/>
<feature type="transmembrane region" description="Helical" evidence="6">
    <location>
        <begin position="105"/>
        <end position="124"/>
    </location>
</feature>
<dbReference type="InterPro" id="IPR011701">
    <property type="entry name" value="MFS"/>
</dbReference>
<keyword evidence="4 6" id="KW-0472">Membrane</keyword>
<evidence type="ECO:0000313" key="8">
    <source>
        <dbReference type="EMBL" id="NEC51333.1"/>
    </source>
</evidence>
<feature type="transmembrane region" description="Helical" evidence="6">
    <location>
        <begin position="547"/>
        <end position="566"/>
    </location>
</feature>
<feature type="transmembrane region" description="Helical" evidence="6">
    <location>
        <begin position="303"/>
        <end position="323"/>
    </location>
</feature>
<comment type="caution">
    <text evidence="8">The sequence shown here is derived from an EMBL/GenBank/DDBJ whole genome shotgun (WGS) entry which is preliminary data.</text>
</comment>
<feature type="transmembrane region" description="Helical" evidence="6">
    <location>
        <begin position="335"/>
        <end position="358"/>
    </location>
</feature>
<evidence type="ECO:0000256" key="4">
    <source>
        <dbReference type="ARBA" id="ARBA00023136"/>
    </source>
</evidence>
<dbReference type="InterPro" id="IPR020846">
    <property type="entry name" value="MFS_dom"/>
</dbReference>
<evidence type="ECO:0000256" key="1">
    <source>
        <dbReference type="ARBA" id="ARBA00004651"/>
    </source>
</evidence>
<dbReference type="PANTHER" id="PTHR42718">
    <property type="entry name" value="MAJOR FACILITATOR SUPERFAMILY MULTIDRUG TRANSPORTER MFSC"/>
    <property type="match status" value="1"/>
</dbReference>
<feature type="transmembrane region" description="Helical" evidence="6">
    <location>
        <begin position="365"/>
        <end position="382"/>
    </location>
</feature>
<feature type="transmembrane region" description="Helical" evidence="6">
    <location>
        <begin position="394"/>
        <end position="415"/>
    </location>
</feature>
<dbReference type="CDD" id="cd17321">
    <property type="entry name" value="MFS_MMR_MDR_like"/>
    <property type="match status" value="1"/>
</dbReference>
<dbReference type="SUPFAM" id="SSF103473">
    <property type="entry name" value="MFS general substrate transporter"/>
    <property type="match status" value="1"/>
</dbReference>
<dbReference type="Gene3D" id="1.20.1250.20">
    <property type="entry name" value="MFS general substrate transporter like domains"/>
    <property type="match status" value="1"/>
</dbReference>
<feature type="transmembrane region" description="Helical" evidence="6">
    <location>
        <begin position="73"/>
        <end position="93"/>
    </location>
</feature>
<dbReference type="RefSeq" id="WP_163090151.1">
    <property type="nucleotide sequence ID" value="NZ_JAAGNA010000790.1"/>
</dbReference>
<evidence type="ECO:0000313" key="9">
    <source>
        <dbReference type="Proteomes" id="UP000471745"/>
    </source>
</evidence>
<dbReference type="PROSITE" id="PS50850">
    <property type="entry name" value="MFS"/>
    <property type="match status" value="1"/>
</dbReference>
<dbReference type="GO" id="GO:0005886">
    <property type="term" value="C:plasma membrane"/>
    <property type="evidence" value="ECO:0007669"/>
    <property type="project" value="UniProtKB-SubCell"/>
</dbReference>
<dbReference type="Pfam" id="PF07690">
    <property type="entry name" value="MFS_1"/>
    <property type="match status" value="1"/>
</dbReference>
<comment type="subcellular location">
    <subcellularLocation>
        <location evidence="1">Cell membrane</location>
        <topology evidence="1">Multi-pass membrane protein</topology>
    </subcellularLocation>
</comment>
<proteinExistence type="predicted"/>
<feature type="transmembrane region" description="Helical" evidence="6">
    <location>
        <begin position="229"/>
        <end position="249"/>
    </location>
</feature>
<dbReference type="PANTHER" id="PTHR42718:SF39">
    <property type="entry name" value="ACTINORHODIN TRANSPORTER-RELATED"/>
    <property type="match status" value="1"/>
</dbReference>
<dbReference type="EMBL" id="JAAGNA010000790">
    <property type="protein sequence ID" value="NEC51333.1"/>
    <property type="molecule type" value="Genomic_DNA"/>
</dbReference>
<evidence type="ECO:0000256" key="2">
    <source>
        <dbReference type="ARBA" id="ARBA00022692"/>
    </source>
</evidence>
<name>A0A9X5HE01_9ACTN</name>
<feature type="transmembrane region" description="Helical" evidence="6">
    <location>
        <begin position="198"/>
        <end position="217"/>
    </location>
</feature>
<evidence type="ECO:0000256" key="6">
    <source>
        <dbReference type="SAM" id="Phobius"/>
    </source>
</evidence>
<feature type="domain" description="Major facilitator superfamily (MFS) profile" evidence="7">
    <location>
        <begin position="39"/>
        <end position="571"/>
    </location>
</feature>
<keyword evidence="3 6" id="KW-1133">Transmembrane helix</keyword>
<feature type="transmembrane region" description="Helical" evidence="6">
    <location>
        <begin position="37"/>
        <end position="61"/>
    </location>
</feature>
<keyword evidence="2 6" id="KW-0812">Transmembrane</keyword>
<evidence type="ECO:0000256" key="5">
    <source>
        <dbReference type="SAM" id="MobiDB-lite"/>
    </source>
</evidence>
<feature type="transmembrane region" description="Helical" evidence="6">
    <location>
        <begin position="167"/>
        <end position="186"/>
    </location>
</feature>
<accession>A0A9X5HE01</accession>
<sequence length="584" mass="61325">MRHEAPDVEHPQPGPDERHGPAGDDRGQDAPPDPKRWAALVVLLVAAFMDMLDVTIVNVAIPEIQATLGASYAAVQWVTAGYALAFALLLITGGRLGDIFGRKRVFVLGMTGFTVASLLCGIAAEPWQLAVSRVLQGAMAAVMIPQILAIIHVTFPRGERGTAFGMYGAIAGLAAVLGMVLGGVLTQWDLFGLGWRPVFLLNVPIGVVGLVIGLRVIRESKGPRGVRLDLPGVALLTVGLLMLLFPLLQGRELDWPVWGFVSMAASVPVLALFAAYQRGKTRKDGYPLVSLPLFRVRSFTSGLGIYLLFNLAMGIFFLSWAMYMQLGLGWSPMRAGLSGVPFCLGAAPGAALSVAVLSPRFGRRVPQAGALLMLAGIGSYVWATDQFGSGLGFWHQLVPLLVLGAGFGMVSAPLADIALTDVPAKDAGSGSGLLNATLQLGSAFGIALTSVVFFGVLGPQADQGAEEAVPRLRQDLLAAGVAQERTGDIVSAFVRCSESRAESDEHAGGQALCGAEAAPEDSPRVTAALERAGAESTALTFGGAFRIALWSIVGVMVLALVLMPTLPRRTLVRDPDAEDAVPVH</sequence>
<organism evidence="8 9">
    <name type="scientific">Actinospica acidiphila</name>
    <dbReference type="NCBI Taxonomy" id="304899"/>
    <lineage>
        <taxon>Bacteria</taxon>
        <taxon>Bacillati</taxon>
        <taxon>Actinomycetota</taxon>
        <taxon>Actinomycetes</taxon>
        <taxon>Catenulisporales</taxon>
        <taxon>Actinospicaceae</taxon>
        <taxon>Actinospica</taxon>
    </lineage>
</organism>
<dbReference type="Proteomes" id="UP000471745">
    <property type="component" value="Unassembled WGS sequence"/>
</dbReference>
<dbReference type="InterPro" id="IPR036259">
    <property type="entry name" value="MFS_trans_sf"/>
</dbReference>
<evidence type="ECO:0000259" key="7">
    <source>
        <dbReference type="PROSITE" id="PS50850"/>
    </source>
</evidence>
<dbReference type="PRINTS" id="PR01036">
    <property type="entry name" value="TCRTETB"/>
</dbReference>
<keyword evidence="9" id="KW-1185">Reference proteome</keyword>
<gene>
    <name evidence="8" type="ORF">G3I18_22620</name>
</gene>
<reference evidence="8 9" key="1">
    <citation type="submission" date="2020-01" db="EMBL/GenBank/DDBJ databases">
        <title>Insect and environment-associated Actinomycetes.</title>
        <authorList>
            <person name="Currrie C."/>
            <person name="Chevrette M."/>
            <person name="Carlson C."/>
            <person name="Stubbendieck R."/>
            <person name="Wendt-Pienkowski E."/>
        </authorList>
    </citation>
    <scope>NUCLEOTIDE SEQUENCE [LARGE SCALE GENOMIC DNA]</scope>
    <source>
        <strain evidence="8 9">SID8189</strain>
    </source>
</reference>
<feature type="transmembrane region" description="Helical" evidence="6">
    <location>
        <begin position="136"/>
        <end position="155"/>
    </location>
</feature>